<dbReference type="AlphaFoldDB" id="A0A5B7JXN6"/>
<protein>
    <submittedName>
        <fullName evidence="1">Uncharacterized protein</fullName>
    </submittedName>
</protein>
<dbReference type="Proteomes" id="UP000324222">
    <property type="component" value="Unassembled WGS sequence"/>
</dbReference>
<accession>A0A5B7JXN6</accession>
<sequence>MKLHGVCWVPTAFLAQHRTSERPSGRPVRVWCPVSPSSRPIL</sequence>
<evidence type="ECO:0000313" key="2">
    <source>
        <dbReference type="Proteomes" id="UP000324222"/>
    </source>
</evidence>
<name>A0A5B7JXN6_PORTR</name>
<proteinExistence type="predicted"/>
<gene>
    <name evidence="1" type="ORF">E2C01_095002</name>
</gene>
<evidence type="ECO:0000313" key="1">
    <source>
        <dbReference type="EMBL" id="MPC99579.1"/>
    </source>
</evidence>
<dbReference type="EMBL" id="VSRR010118950">
    <property type="protein sequence ID" value="MPC99579.1"/>
    <property type="molecule type" value="Genomic_DNA"/>
</dbReference>
<comment type="caution">
    <text evidence="1">The sequence shown here is derived from an EMBL/GenBank/DDBJ whole genome shotgun (WGS) entry which is preliminary data.</text>
</comment>
<reference evidence="1 2" key="1">
    <citation type="submission" date="2019-05" db="EMBL/GenBank/DDBJ databases">
        <title>Another draft genome of Portunus trituberculatus and its Hox gene families provides insights of decapod evolution.</title>
        <authorList>
            <person name="Jeong J.-H."/>
            <person name="Song I."/>
            <person name="Kim S."/>
            <person name="Choi T."/>
            <person name="Kim D."/>
            <person name="Ryu S."/>
            <person name="Kim W."/>
        </authorList>
    </citation>
    <scope>NUCLEOTIDE SEQUENCE [LARGE SCALE GENOMIC DNA]</scope>
    <source>
        <tissue evidence="1">Muscle</tissue>
    </source>
</reference>
<organism evidence="1 2">
    <name type="scientific">Portunus trituberculatus</name>
    <name type="common">Swimming crab</name>
    <name type="synonym">Neptunus trituberculatus</name>
    <dbReference type="NCBI Taxonomy" id="210409"/>
    <lineage>
        <taxon>Eukaryota</taxon>
        <taxon>Metazoa</taxon>
        <taxon>Ecdysozoa</taxon>
        <taxon>Arthropoda</taxon>
        <taxon>Crustacea</taxon>
        <taxon>Multicrustacea</taxon>
        <taxon>Malacostraca</taxon>
        <taxon>Eumalacostraca</taxon>
        <taxon>Eucarida</taxon>
        <taxon>Decapoda</taxon>
        <taxon>Pleocyemata</taxon>
        <taxon>Brachyura</taxon>
        <taxon>Eubrachyura</taxon>
        <taxon>Portunoidea</taxon>
        <taxon>Portunidae</taxon>
        <taxon>Portuninae</taxon>
        <taxon>Portunus</taxon>
    </lineage>
</organism>
<keyword evidence="2" id="KW-1185">Reference proteome</keyword>